<proteinExistence type="predicted"/>
<comment type="caution">
    <text evidence="8">The sequence shown here is derived from an EMBL/GenBank/DDBJ whole genome shotgun (WGS) entry which is preliminary data.</text>
</comment>
<evidence type="ECO:0000256" key="6">
    <source>
        <dbReference type="SAM" id="Phobius"/>
    </source>
</evidence>
<organism evidence="8 9">
    <name type="scientific">Pyxidicoccus fallax</name>
    <dbReference type="NCBI Taxonomy" id="394095"/>
    <lineage>
        <taxon>Bacteria</taxon>
        <taxon>Pseudomonadati</taxon>
        <taxon>Myxococcota</taxon>
        <taxon>Myxococcia</taxon>
        <taxon>Myxococcales</taxon>
        <taxon>Cystobacterineae</taxon>
        <taxon>Myxococcaceae</taxon>
        <taxon>Pyxidicoccus</taxon>
    </lineage>
</organism>
<keyword evidence="1" id="KW-0808">Transferase</keyword>
<dbReference type="Pfam" id="PF00069">
    <property type="entry name" value="Pkinase"/>
    <property type="match status" value="1"/>
</dbReference>
<dbReference type="Gene3D" id="3.30.200.20">
    <property type="entry name" value="Phosphorylase Kinase, domain 1"/>
    <property type="match status" value="1"/>
</dbReference>
<evidence type="ECO:0000313" key="8">
    <source>
        <dbReference type="EMBL" id="NMO19770.1"/>
    </source>
</evidence>
<keyword evidence="6" id="KW-0812">Transmembrane</keyword>
<evidence type="ECO:0000256" key="4">
    <source>
        <dbReference type="ARBA" id="ARBA00022840"/>
    </source>
</evidence>
<dbReference type="GO" id="GO:0005524">
    <property type="term" value="F:ATP binding"/>
    <property type="evidence" value="ECO:0007669"/>
    <property type="project" value="UniProtKB-KW"/>
</dbReference>
<dbReference type="GO" id="GO:0004674">
    <property type="term" value="F:protein serine/threonine kinase activity"/>
    <property type="evidence" value="ECO:0007669"/>
    <property type="project" value="UniProtKB-KW"/>
</dbReference>
<evidence type="ECO:0000259" key="7">
    <source>
        <dbReference type="PROSITE" id="PS50011"/>
    </source>
</evidence>
<dbReference type="EMBL" id="JABBJJ010000204">
    <property type="protein sequence ID" value="NMO19770.1"/>
    <property type="molecule type" value="Genomic_DNA"/>
</dbReference>
<dbReference type="InterPro" id="IPR000719">
    <property type="entry name" value="Prot_kinase_dom"/>
</dbReference>
<keyword evidence="9" id="KW-1185">Reference proteome</keyword>
<keyword evidence="2" id="KW-0547">Nucleotide-binding</keyword>
<reference evidence="8 9" key="1">
    <citation type="submission" date="2020-04" db="EMBL/GenBank/DDBJ databases">
        <title>Draft genome of Pyxidicoccus fallax type strain.</title>
        <authorList>
            <person name="Whitworth D.E."/>
        </authorList>
    </citation>
    <scope>NUCLEOTIDE SEQUENCE [LARGE SCALE GENOMIC DNA]</scope>
    <source>
        <strain evidence="8 9">DSM 14698</strain>
    </source>
</reference>
<dbReference type="PANTHER" id="PTHR43289:SF6">
    <property type="entry name" value="SERINE_THREONINE-PROTEIN KINASE NEKL-3"/>
    <property type="match status" value="1"/>
</dbReference>
<feature type="transmembrane region" description="Helical" evidence="6">
    <location>
        <begin position="320"/>
        <end position="342"/>
    </location>
</feature>
<feature type="domain" description="Protein kinase" evidence="7">
    <location>
        <begin position="1"/>
        <end position="250"/>
    </location>
</feature>
<dbReference type="Gene3D" id="1.10.510.10">
    <property type="entry name" value="Transferase(Phosphotransferase) domain 1"/>
    <property type="match status" value="1"/>
</dbReference>
<dbReference type="SUPFAM" id="SSF56112">
    <property type="entry name" value="Protein kinase-like (PK-like)"/>
    <property type="match status" value="1"/>
</dbReference>
<dbReference type="Proteomes" id="UP000518300">
    <property type="component" value="Unassembled WGS sequence"/>
</dbReference>
<gene>
    <name evidence="8" type="ORF">HG543_33575</name>
</gene>
<dbReference type="InterPro" id="IPR011009">
    <property type="entry name" value="Kinase-like_dom_sf"/>
</dbReference>
<feature type="region of interest" description="Disordered" evidence="5">
    <location>
        <begin position="271"/>
        <end position="297"/>
    </location>
</feature>
<accession>A0A848LQ49</accession>
<dbReference type="CDD" id="cd14014">
    <property type="entry name" value="STKc_PknB_like"/>
    <property type="match status" value="1"/>
</dbReference>
<evidence type="ECO:0000256" key="3">
    <source>
        <dbReference type="ARBA" id="ARBA00022777"/>
    </source>
</evidence>
<keyword evidence="6" id="KW-0472">Membrane</keyword>
<keyword evidence="6" id="KW-1133">Transmembrane helix</keyword>
<dbReference type="SMART" id="SM00220">
    <property type="entry name" value="S_TKc"/>
    <property type="match status" value="1"/>
</dbReference>
<protein>
    <submittedName>
        <fullName evidence="8">Serine/threonine protein kinase</fullName>
    </submittedName>
</protein>
<evidence type="ECO:0000256" key="1">
    <source>
        <dbReference type="ARBA" id="ARBA00022679"/>
    </source>
</evidence>
<sequence length="348" mass="37887">MATVYQVRHLGLRSTHALKVLSGDRARQDPDTQERFLREGRIQARLRHPNLVQVTDVVTAPSAGLVMDFVEGPTLARHCQEFGLLGQAGALEVFHQVLEAVGTAHRAGVIHRDLKPENIILGMDSRGRMQPKVADFGLAKDLGHEATQTGVVMGTPLYMSPEQIRSSKNVTVRSDIFSLGTILYELLTGRRCFHGQTNVEIMRRIQRGEFTPPEVAYPPIDRKLAAIVRRALEVEPEHRFASCEEFSATLEAASRAGTPRRSMEVPVVSVPAPAHGGAQQEEAPTLPPEPGRPEGLTSTFVRKSRVEQSLMSLVAVAGRFGLLGVLAGLLLVALLIVLAGLWTAGVSK</sequence>
<evidence type="ECO:0000256" key="2">
    <source>
        <dbReference type="ARBA" id="ARBA00022741"/>
    </source>
</evidence>
<dbReference type="AlphaFoldDB" id="A0A848LQ49"/>
<name>A0A848LQ49_9BACT</name>
<keyword evidence="3 8" id="KW-0418">Kinase</keyword>
<dbReference type="InterPro" id="IPR008271">
    <property type="entry name" value="Ser/Thr_kinase_AS"/>
</dbReference>
<dbReference type="PANTHER" id="PTHR43289">
    <property type="entry name" value="MITOGEN-ACTIVATED PROTEIN KINASE KINASE KINASE 20-RELATED"/>
    <property type="match status" value="1"/>
</dbReference>
<keyword evidence="4" id="KW-0067">ATP-binding</keyword>
<keyword evidence="8" id="KW-0723">Serine/threonine-protein kinase</keyword>
<dbReference type="PROSITE" id="PS00108">
    <property type="entry name" value="PROTEIN_KINASE_ST"/>
    <property type="match status" value="1"/>
</dbReference>
<dbReference type="PROSITE" id="PS50011">
    <property type="entry name" value="PROTEIN_KINASE_DOM"/>
    <property type="match status" value="1"/>
</dbReference>
<evidence type="ECO:0000256" key="5">
    <source>
        <dbReference type="SAM" id="MobiDB-lite"/>
    </source>
</evidence>
<evidence type="ECO:0000313" key="9">
    <source>
        <dbReference type="Proteomes" id="UP000518300"/>
    </source>
</evidence>